<keyword evidence="3" id="KW-1185">Reference proteome</keyword>
<reference evidence="2" key="1">
    <citation type="submission" date="2021-03" db="EMBL/GenBank/DDBJ databases">
        <title>Comparative genomics and phylogenomic investigation of the class Geoglossomycetes provide insights into ecological specialization and systematics.</title>
        <authorList>
            <person name="Melie T."/>
            <person name="Pirro S."/>
            <person name="Miller A.N."/>
            <person name="Quandt A."/>
        </authorList>
    </citation>
    <scope>NUCLEOTIDE SEQUENCE</scope>
    <source>
        <strain evidence="2">CAQ_001_2017</strain>
    </source>
</reference>
<comment type="caution">
    <text evidence="2">The sequence shown here is derived from an EMBL/GenBank/DDBJ whole genome shotgun (WGS) entry which is preliminary data.</text>
</comment>
<feature type="signal peptide" evidence="1">
    <location>
        <begin position="1"/>
        <end position="29"/>
    </location>
</feature>
<dbReference type="EMBL" id="JAGHQM010000916">
    <property type="protein sequence ID" value="KAH0557086.1"/>
    <property type="molecule type" value="Genomic_DNA"/>
</dbReference>
<evidence type="ECO:0000313" key="2">
    <source>
        <dbReference type="EMBL" id="KAH0557086.1"/>
    </source>
</evidence>
<organism evidence="2 3">
    <name type="scientific">Trichoglossum hirsutum</name>
    <dbReference type="NCBI Taxonomy" id="265104"/>
    <lineage>
        <taxon>Eukaryota</taxon>
        <taxon>Fungi</taxon>
        <taxon>Dikarya</taxon>
        <taxon>Ascomycota</taxon>
        <taxon>Pezizomycotina</taxon>
        <taxon>Geoglossomycetes</taxon>
        <taxon>Geoglossales</taxon>
        <taxon>Geoglossaceae</taxon>
        <taxon>Trichoglossum</taxon>
    </lineage>
</organism>
<dbReference type="Proteomes" id="UP000750711">
    <property type="component" value="Unassembled WGS sequence"/>
</dbReference>
<proteinExistence type="predicted"/>
<keyword evidence="1" id="KW-0732">Signal</keyword>
<dbReference type="AlphaFoldDB" id="A0A9P8L9P8"/>
<sequence length="521" mass="58269">MDKANLAAAWLSFLATAVGLGSLATQSVAIRDQLDPFHETRRGNYMGVWRKIQPFSGWYTLTKPTPIGPIIVGNLDGCLGQTTLHLSRRPIYRTGKPKWTILLAVFHPYPVKIPGWHLSGTAPGKDEKPFLITIDESTTKSDSLSSAYPAQWPDLLETSPLIYHQGGACTTMSRSTLIIFLLVSQARQIYRYSDASGLRMCYGSYSGSYQIEWPIGERPIVTFIALGSYSRGMDSYPETFPRRPRKCIEMGIGIIDLTESHSKTTFSGRKVAFAGRKASGSWVLERLPNRYSAQRTTADLYNTLGGLSHEVDYLRRRRLEEHEPEPPHALCLRVPSLEKGEESLLYLAKEEMEGIAECLDRLPWSPLAWSIHRGMKDILVAYSRQTLRTYRNALADVFRKAVKEKGQTLVEWGWSPKFVAESMANQAASAILGGEECSGDACRVVSAVALLVAGKVEGDASLDVTTFWQNTMYTPMEDQEVHGSGLTPDTVIALVKLFFVQWSHEFNYGMYYDLPWELTVA</sequence>
<protein>
    <submittedName>
        <fullName evidence="2">Uncharacterized protein</fullName>
    </submittedName>
</protein>
<accession>A0A9P8L9P8</accession>
<gene>
    <name evidence="2" type="ORF">GP486_005127</name>
</gene>
<feature type="chain" id="PRO_5040287767" evidence="1">
    <location>
        <begin position="30"/>
        <end position="521"/>
    </location>
</feature>
<name>A0A9P8L9P8_9PEZI</name>
<evidence type="ECO:0000256" key="1">
    <source>
        <dbReference type="SAM" id="SignalP"/>
    </source>
</evidence>
<evidence type="ECO:0000313" key="3">
    <source>
        <dbReference type="Proteomes" id="UP000750711"/>
    </source>
</evidence>